<feature type="chain" id="PRO_5021503896" description="Peptidase A1 domain-containing protein" evidence="7">
    <location>
        <begin position="21"/>
        <end position="450"/>
    </location>
</feature>
<keyword evidence="5" id="KW-0378">Hydrolase</keyword>
<evidence type="ECO:0000256" key="5">
    <source>
        <dbReference type="ARBA" id="ARBA00022801"/>
    </source>
</evidence>
<dbReference type="STRING" id="246404.A0A507DN74"/>
<dbReference type="AlphaFoldDB" id="A0A507DN74"/>
<keyword evidence="10" id="KW-1185">Reference proteome</keyword>
<evidence type="ECO:0000256" key="1">
    <source>
        <dbReference type="ARBA" id="ARBA00007447"/>
    </source>
</evidence>
<evidence type="ECO:0000256" key="7">
    <source>
        <dbReference type="SAM" id="SignalP"/>
    </source>
</evidence>
<protein>
    <recommendedName>
        <fullName evidence="8">Peptidase A1 domain-containing protein</fullName>
    </recommendedName>
</protein>
<organism evidence="9 10">
    <name type="scientific">Chytriomyces confervae</name>
    <dbReference type="NCBI Taxonomy" id="246404"/>
    <lineage>
        <taxon>Eukaryota</taxon>
        <taxon>Fungi</taxon>
        <taxon>Fungi incertae sedis</taxon>
        <taxon>Chytridiomycota</taxon>
        <taxon>Chytridiomycota incertae sedis</taxon>
        <taxon>Chytridiomycetes</taxon>
        <taxon>Chytridiales</taxon>
        <taxon>Chytriomycetaceae</taxon>
        <taxon>Chytriomyces</taxon>
    </lineage>
</organism>
<comment type="caution">
    <text evidence="9">The sequence shown here is derived from an EMBL/GenBank/DDBJ whole genome shotgun (WGS) entry which is preliminary data.</text>
</comment>
<evidence type="ECO:0000313" key="9">
    <source>
        <dbReference type="EMBL" id="TPX52330.1"/>
    </source>
</evidence>
<gene>
    <name evidence="9" type="ORF">CcCBS67573_g09898</name>
</gene>
<dbReference type="InterPro" id="IPR033121">
    <property type="entry name" value="PEPTIDASE_A1"/>
</dbReference>
<keyword evidence="6" id="KW-0865">Zymogen</keyword>
<evidence type="ECO:0000313" key="10">
    <source>
        <dbReference type="Proteomes" id="UP000320333"/>
    </source>
</evidence>
<evidence type="ECO:0000256" key="6">
    <source>
        <dbReference type="ARBA" id="ARBA00023145"/>
    </source>
</evidence>
<name>A0A507DN74_9FUNG</name>
<dbReference type="Gene3D" id="2.40.70.10">
    <property type="entry name" value="Acid Proteases"/>
    <property type="match status" value="2"/>
</dbReference>
<evidence type="ECO:0000259" key="8">
    <source>
        <dbReference type="PROSITE" id="PS51767"/>
    </source>
</evidence>
<keyword evidence="2" id="KW-0645">Protease</keyword>
<dbReference type="InterPro" id="IPR021109">
    <property type="entry name" value="Peptidase_aspartic_dom_sf"/>
</dbReference>
<evidence type="ECO:0000256" key="3">
    <source>
        <dbReference type="ARBA" id="ARBA00022729"/>
    </source>
</evidence>
<evidence type="ECO:0000256" key="4">
    <source>
        <dbReference type="ARBA" id="ARBA00022750"/>
    </source>
</evidence>
<feature type="signal peptide" evidence="7">
    <location>
        <begin position="1"/>
        <end position="20"/>
    </location>
</feature>
<sequence length="450" mass="47803">MHTHCVFLFIFTCFYASSKASLVEIESPLNVSKRDPGSVFYTLTGGPQLSGCWMMSMKVGAAQFDKIMVDTGSSDLVIPGQSVNAYSGTRYDTTGKYQYGSSVSSGYAGGASWKGGFFADTIDIGGSRAIATFAVMYYQTPDNVVADGSWTQGILGLAYDALARAPVAPKTVFSSFVSNNIFTQDVFAFRGCPATSKSKSYLDFGATDDSLTCTSTNQPLGWVQVTSKTYYVVNVLKVGVDGGEVALQSDWQSDYDRGSIVDSCTTLLILPKGVFDAFVAAIKKSGVLAKAGMSAAFQNAFLYQYTGMSSRYFNIDFASLPKISFVLQKADGAGTVTLTMSGFNYIQGDGQGYFYFPVSRSASTSIIFGAALFQAYYIVFDRAGGRIGFGPGCDCASNDASTVAQVSVSGSGGVPKNQASAIDDSLKKSDSLPARLSHVSIAIYVTLCFV</sequence>
<dbReference type="InterPro" id="IPR001461">
    <property type="entry name" value="Aspartic_peptidase_A1"/>
</dbReference>
<comment type="similarity">
    <text evidence="1">Belongs to the peptidase A1 family.</text>
</comment>
<dbReference type="SUPFAM" id="SSF50630">
    <property type="entry name" value="Acid proteases"/>
    <property type="match status" value="1"/>
</dbReference>
<dbReference type="GO" id="GO:0006508">
    <property type="term" value="P:proteolysis"/>
    <property type="evidence" value="ECO:0007669"/>
    <property type="project" value="UniProtKB-KW"/>
</dbReference>
<proteinExistence type="inferred from homology"/>
<keyword evidence="3 7" id="KW-0732">Signal</keyword>
<dbReference type="Proteomes" id="UP000320333">
    <property type="component" value="Unassembled WGS sequence"/>
</dbReference>
<dbReference type="OrthoDB" id="2152801at2759"/>
<evidence type="ECO:0000256" key="2">
    <source>
        <dbReference type="ARBA" id="ARBA00022670"/>
    </source>
</evidence>
<dbReference type="PANTHER" id="PTHR47965">
    <property type="entry name" value="ASPARTYL PROTEASE-RELATED"/>
    <property type="match status" value="1"/>
</dbReference>
<dbReference type="GO" id="GO:0004190">
    <property type="term" value="F:aspartic-type endopeptidase activity"/>
    <property type="evidence" value="ECO:0007669"/>
    <property type="project" value="UniProtKB-KW"/>
</dbReference>
<dbReference type="PROSITE" id="PS51767">
    <property type="entry name" value="PEPTIDASE_A1"/>
    <property type="match status" value="1"/>
</dbReference>
<keyword evidence="4" id="KW-0064">Aspartyl protease</keyword>
<dbReference type="EMBL" id="QEAP01001052">
    <property type="protein sequence ID" value="TPX52330.1"/>
    <property type="molecule type" value="Genomic_DNA"/>
</dbReference>
<feature type="domain" description="Peptidase A1" evidence="8">
    <location>
        <begin position="53"/>
        <end position="390"/>
    </location>
</feature>
<reference evidence="9 10" key="1">
    <citation type="journal article" date="2019" name="Sci. Rep.">
        <title>Comparative genomics of chytrid fungi reveal insights into the obligate biotrophic and pathogenic lifestyle of Synchytrium endobioticum.</title>
        <authorList>
            <person name="van de Vossenberg B.T.L.H."/>
            <person name="Warris S."/>
            <person name="Nguyen H.D.T."/>
            <person name="van Gent-Pelzer M.P.E."/>
            <person name="Joly D.L."/>
            <person name="van de Geest H.C."/>
            <person name="Bonants P.J.M."/>
            <person name="Smith D.S."/>
            <person name="Levesque C.A."/>
            <person name="van der Lee T.A.J."/>
        </authorList>
    </citation>
    <scope>NUCLEOTIDE SEQUENCE [LARGE SCALE GENOMIC DNA]</scope>
    <source>
        <strain evidence="9 10">CBS 675.73</strain>
    </source>
</reference>
<accession>A0A507DN74</accession>
<dbReference type="PANTHER" id="PTHR47965:SF12">
    <property type="entry name" value="ASPARTIC PROTEINASE 3-RELATED"/>
    <property type="match status" value="1"/>
</dbReference>
<dbReference type="Pfam" id="PF00026">
    <property type="entry name" value="Asp"/>
    <property type="match status" value="1"/>
</dbReference>